<protein>
    <submittedName>
        <fullName evidence="1">Uncharacterized protein</fullName>
    </submittedName>
</protein>
<gene>
    <name evidence="1" type="ORF">A3Q24_09135</name>
</gene>
<organism evidence="1 2">
    <name type="scientific">Lactobacillus johnsonii</name>
    <dbReference type="NCBI Taxonomy" id="33959"/>
    <lineage>
        <taxon>Bacteria</taxon>
        <taxon>Bacillati</taxon>
        <taxon>Bacillota</taxon>
        <taxon>Bacilli</taxon>
        <taxon>Lactobacillales</taxon>
        <taxon>Lactobacillaceae</taxon>
        <taxon>Lactobacillus</taxon>
    </lineage>
</organism>
<evidence type="ECO:0000313" key="2">
    <source>
        <dbReference type="Proteomes" id="UP000216008"/>
    </source>
</evidence>
<sequence length="98" mass="11241">MYLDDFLILISDLHPNFQFFYQNKKNGVIDPISKVQIDGDRCLLYTGENAKTIAQINHLLGKLKSNHLPIYVCTKNTNEKSKIFGIKINLVKGQVYIL</sequence>
<accession>A0A267M5S3</accession>
<evidence type="ECO:0000313" key="1">
    <source>
        <dbReference type="EMBL" id="PAB54053.1"/>
    </source>
</evidence>
<name>A0A267M5S3_LACJH</name>
<proteinExistence type="predicted"/>
<comment type="caution">
    <text evidence="1">The sequence shown here is derived from an EMBL/GenBank/DDBJ whole genome shotgun (WGS) entry which is preliminary data.</text>
</comment>
<dbReference type="Proteomes" id="UP000216008">
    <property type="component" value="Unassembled WGS sequence"/>
</dbReference>
<dbReference type="EMBL" id="NIBD01000055">
    <property type="protein sequence ID" value="PAB54053.1"/>
    <property type="molecule type" value="Genomic_DNA"/>
</dbReference>
<dbReference type="RefSeq" id="WP_087283898.1">
    <property type="nucleotide sequence ID" value="NZ_CP031701.1"/>
</dbReference>
<dbReference type="AlphaFoldDB" id="A0A267M5S3"/>
<reference evidence="1 2" key="1">
    <citation type="submission" date="2017-05" db="EMBL/GenBank/DDBJ databases">
        <title>Lactobacillus johnsonii from commercial turkeys.</title>
        <authorList>
            <person name="Johnson T.J."/>
            <person name="Youmans B."/>
        </authorList>
    </citation>
    <scope>NUCLEOTIDE SEQUENCE [LARGE SCALE GENOMIC DNA]</scope>
    <source>
        <strain evidence="1 2">UMNLJ114</strain>
    </source>
</reference>